<dbReference type="SMART" id="SM00320">
    <property type="entry name" value="WD40"/>
    <property type="match status" value="6"/>
</dbReference>
<evidence type="ECO:0000256" key="1">
    <source>
        <dbReference type="ARBA" id="ARBA00004496"/>
    </source>
</evidence>
<dbReference type="Pfam" id="PF00400">
    <property type="entry name" value="WD40"/>
    <property type="match status" value="3"/>
</dbReference>
<dbReference type="GO" id="GO:0034709">
    <property type="term" value="C:methylosome"/>
    <property type="evidence" value="ECO:0007669"/>
    <property type="project" value="TreeGrafter"/>
</dbReference>
<feature type="repeat" description="WD" evidence="5">
    <location>
        <begin position="103"/>
        <end position="144"/>
    </location>
</feature>
<name>A0A087UBC7_STEMI</name>
<dbReference type="InterPro" id="IPR019775">
    <property type="entry name" value="WD40_repeat_CS"/>
</dbReference>
<accession>A0A087UBC7</accession>
<dbReference type="OrthoDB" id="10260946at2759"/>
<evidence type="ECO:0000256" key="3">
    <source>
        <dbReference type="ARBA" id="ARBA00022574"/>
    </source>
</evidence>
<evidence type="ECO:0000256" key="2">
    <source>
        <dbReference type="ARBA" id="ARBA00022490"/>
    </source>
</evidence>
<dbReference type="OMA" id="QMGCNAS"/>
<gene>
    <name evidence="6" type="ORF">X975_16155</name>
</gene>
<dbReference type="InterPro" id="IPR036322">
    <property type="entry name" value="WD40_repeat_dom_sf"/>
</dbReference>
<keyword evidence="2" id="KW-0963">Cytoplasm</keyword>
<feature type="non-terminal residue" evidence="6">
    <location>
        <position position="316"/>
    </location>
</feature>
<organism evidence="6 7">
    <name type="scientific">Stegodyphus mimosarum</name>
    <name type="common">African social velvet spider</name>
    <dbReference type="NCBI Taxonomy" id="407821"/>
    <lineage>
        <taxon>Eukaryota</taxon>
        <taxon>Metazoa</taxon>
        <taxon>Ecdysozoa</taxon>
        <taxon>Arthropoda</taxon>
        <taxon>Chelicerata</taxon>
        <taxon>Arachnida</taxon>
        <taxon>Araneae</taxon>
        <taxon>Araneomorphae</taxon>
        <taxon>Entelegynae</taxon>
        <taxon>Eresoidea</taxon>
        <taxon>Eresidae</taxon>
        <taxon>Stegodyphus</taxon>
    </lineage>
</organism>
<dbReference type="PROSITE" id="PS50294">
    <property type="entry name" value="WD_REPEATS_REGION"/>
    <property type="match status" value="1"/>
</dbReference>
<sequence>MTSAIPAVVENHLDAISCASDGRIIIASSNLTGRYWNGSLWCFPNVHDAPDVEKCLTGIEVASGICDLVHFNENKVALGLDSGSLDVYKLDSEPVLFTWMFGACEHDDFISSLSLNSNKSSLITAGADHCVKIWDVETWSTYATYRPVHAGIIWQVSNSTEDPHLFVTCGQDAKILLFDTRLPKPATLIDNNPLKGEVTSVAWKPCSANSFAAGDESGQIVIKDIRTNNSLCSFYSHKRRIFRLLFSCSGSWLASCADDTAVCLMDVEKENPDLIYRDDSHQDFIRGMTWSPENHLITCGWDKKVIKHVFDINVSC</sequence>
<evidence type="ECO:0000313" key="7">
    <source>
        <dbReference type="Proteomes" id="UP000054359"/>
    </source>
</evidence>
<evidence type="ECO:0000256" key="5">
    <source>
        <dbReference type="PROSITE-ProRule" id="PRU00221"/>
    </source>
</evidence>
<dbReference type="STRING" id="407821.A0A087UBC7"/>
<dbReference type="EMBL" id="KK119091">
    <property type="protein sequence ID" value="KFM74666.1"/>
    <property type="molecule type" value="Genomic_DNA"/>
</dbReference>
<dbReference type="AlphaFoldDB" id="A0A087UBC7"/>
<reference evidence="6 7" key="1">
    <citation type="submission" date="2013-11" db="EMBL/GenBank/DDBJ databases">
        <title>Genome sequencing of Stegodyphus mimosarum.</title>
        <authorList>
            <person name="Bechsgaard J."/>
        </authorList>
    </citation>
    <scope>NUCLEOTIDE SEQUENCE [LARGE SCALE GENOMIC DNA]</scope>
</reference>
<dbReference type="GO" id="GO:0007309">
    <property type="term" value="P:oocyte axis specification"/>
    <property type="evidence" value="ECO:0007669"/>
    <property type="project" value="TreeGrafter"/>
</dbReference>
<dbReference type="InterPro" id="IPR001680">
    <property type="entry name" value="WD40_rpt"/>
</dbReference>
<keyword evidence="3 5" id="KW-0853">WD repeat</keyword>
<dbReference type="Proteomes" id="UP000054359">
    <property type="component" value="Unassembled WGS sequence"/>
</dbReference>
<protein>
    <submittedName>
        <fullName evidence="6">Methylosome protein 50</fullName>
    </submittedName>
</protein>
<proteinExistence type="predicted"/>
<dbReference type="PANTHER" id="PTHR46853:SF1">
    <property type="entry name" value="METHYLOSOME PROTEIN 50"/>
    <property type="match status" value="1"/>
</dbReference>
<keyword evidence="4" id="KW-0677">Repeat</keyword>
<dbReference type="SUPFAM" id="SSF50978">
    <property type="entry name" value="WD40 repeat-like"/>
    <property type="match status" value="1"/>
</dbReference>
<dbReference type="PANTHER" id="PTHR46853">
    <property type="entry name" value="METHYLOSOME PROTEIN 50"/>
    <property type="match status" value="1"/>
</dbReference>
<dbReference type="Gene3D" id="2.130.10.10">
    <property type="entry name" value="YVTN repeat-like/Quinoprotein amine dehydrogenase"/>
    <property type="match status" value="1"/>
</dbReference>
<comment type="subcellular location">
    <subcellularLocation>
        <location evidence="1">Cytoplasm</location>
    </subcellularLocation>
</comment>
<keyword evidence="7" id="KW-1185">Reference proteome</keyword>
<dbReference type="InterPro" id="IPR015943">
    <property type="entry name" value="WD40/YVTN_repeat-like_dom_sf"/>
</dbReference>
<evidence type="ECO:0000256" key="4">
    <source>
        <dbReference type="ARBA" id="ARBA00022737"/>
    </source>
</evidence>
<dbReference type="PROSITE" id="PS50082">
    <property type="entry name" value="WD_REPEATS_2"/>
    <property type="match status" value="1"/>
</dbReference>
<dbReference type="InterPro" id="IPR052139">
    <property type="entry name" value="Methylosome_Comp_WDR77"/>
</dbReference>
<dbReference type="PROSITE" id="PS00678">
    <property type="entry name" value="WD_REPEATS_1"/>
    <property type="match status" value="1"/>
</dbReference>
<evidence type="ECO:0000313" key="6">
    <source>
        <dbReference type="EMBL" id="KFM74666.1"/>
    </source>
</evidence>